<evidence type="ECO:0000313" key="12">
    <source>
        <dbReference type="EMBL" id="KZN07214.1"/>
    </source>
</evidence>
<name>A0A166F114_DAUCS</name>
<dbReference type="EMBL" id="LNRQ01000002">
    <property type="protein sequence ID" value="KZN07214.1"/>
    <property type="molecule type" value="Genomic_DNA"/>
</dbReference>
<dbReference type="InterPro" id="IPR022740">
    <property type="entry name" value="Polyphenol_oxidase_C"/>
</dbReference>
<protein>
    <recommendedName>
        <fullName evidence="10 11">Tyrosinase copper-binding domain-containing protein</fullName>
    </recommendedName>
</protein>
<dbReference type="Pfam" id="PF00264">
    <property type="entry name" value="Tyrosinase"/>
    <property type="match status" value="1"/>
</dbReference>
<proteinExistence type="inferred from homology"/>
<evidence type="ECO:0000256" key="3">
    <source>
        <dbReference type="ARBA" id="ARBA00011245"/>
    </source>
</evidence>
<accession>A0A166F114</accession>
<evidence type="ECO:0000256" key="5">
    <source>
        <dbReference type="ARBA" id="ARBA00022784"/>
    </source>
</evidence>
<dbReference type="PRINTS" id="PR00092">
    <property type="entry name" value="TYROSINASE"/>
</dbReference>
<evidence type="ECO:0000259" key="11">
    <source>
        <dbReference type="PROSITE" id="PS00498"/>
    </source>
</evidence>
<evidence type="ECO:0000256" key="2">
    <source>
        <dbReference type="ARBA" id="ARBA00009928"/>
    </source>
</evidence>
<dbReference type="InterPro" id="IPR008922">
    <property type="entry name" value="Di-copper_centre_dom_sf"/>
</dbReference>
<dbReference type="PANTHER" id="PTHR11474:SF76">
    <property type="entry name" value="SHKT DOMAIN-CONTAINING PROTEIN"/>
    <property type="match status" value="1"/>
</dbReference>
<dbReference type="InterPro" id="IPR022739">
    <property type="entry name" value="Polyphenol_oxidase_cen"/>
</dbReference>
<comment type="cofactor">
    <cofactor evidence="1">
        <name>Cu(2+)</name>
        <dbReference type="ChEBI" id="CHEBI:29036"/>
    </cofactor>
</comment>
<dbReference type="NCBIfam" id="TIGR01640">
    <property type="entry name" value="F_box_assoc_1"/>
    <property type="match status" value="1"/>
</dbReference>
<comment type="similarity">
    <text evidence="2">Belongs to the tyrosinase family.</text>
</comment>
<evidence type="ECO:0000256" key="7">
    <source>
        <dbReference type="ARBA" id="ARBA00023008"/>
    </source>
</evidence>
<dbReference type="GO" id="GO:0004097">
    <property type="term" value="F:catechol oxidase activity"/>
    <property type="evidence" value="ECO:0007669"/>
    <property type="project" value="InterPro"/>
</dbReference>
<dbReference type="Pfam" id="PF08268">
    <property type="entry name" value="FBA_3"/>
    <property type="match status" value="1"/>
</dbReference>
<dbReference type="OMA" id="IFEFHES"/>
<dbReference type="PANTHER" id="PTHR11474">
    <property type="entry name" value="TYROSINASE FAMILY MEMBER"/>
    <property type="match status" value="1"/>
</dbReference>
<evidence type="ECO:0000256" key="8">
    <source>
        <dbReference type="ARBA" id="ARBA00023157"/>
    </source>
</evidence>
<reference evidence="12" key="1">
    <citation type="journal article" date="2016" name="Nat. Genet.">
        <title>A high-quality carrot genome assembly provides new insights into carotenoid accumulation and asterid genome evolution.</title>
        <authorList>
            <person name="Iorizzo M."/>
            <person name="Ellison S."/>
            <person name="Senalik D."/>
            <person name="Zeng P."/>
            <person name="Satapoomin P."/>
            <person name="Huang J."/>
            <person name="Bowman M."/>
            <person name="Iovene M."/>
            <person name="Sanseverino W."/>
            <person name="Cavagnaro P."/>
            <person name="Yildiz M."/>
            <person name="Macko-Podgorni A."/>
            <person name="Moranska E."/>
            <person name="Grzebelus E."/>
            <person name="Grzebelus D."/>
            <person name="Ashrafi H."/>
            <person name="Zheng Z."/>
            <person name="Cheng S."/>
            <person name="Spooner D."/>
            <person name="Van Deynze A."/>
            <person name="Simon P."/>
        </authorList>
    </citation>
    <scope>NUCLEOTIDE SEQUENCE [LARGE SCALE GENOMIC DNA]</scope>
    <source>
        <tissue evidence="12">Leaf</tissue>
    </source>
</reference>
<keyword evidence="4" id="KW-0479">Metal-binding</keyword>
<comment type="subunit">
    <text evidence="3">Monomer.</text>
</comment>
<dbReference type="Gramene" id="KZN07214">
    <property type="protein sequence ID" value="KZN07214"/>
    <property type="gene ID" value="DCAR_008051"/>
</dbReference>
<organism evidence="12">
    <name type="scientific">Daucus carota subsp. sativus</name>
    <name type="common">Carrot</name>
    <dbReference type="NCBI Taxonomy" id="79200"/>
    <lineage>
        <taxon>Eukaryota</taxon>
        <taxon>Viridiplantae</taxon>
        <taxon>Streptophyta</taxon>
        <taxon>Embryophyta</taxon>
        <taxon>Tracheophyta</taxon>
        <taxon>Spermatophyta</taxon>
        <taxon>Magnoliopsida</taxon>
        <taxon>eudicotyledons</taxon>
        <taxon>Gunneridae</taxon>
        <taxon>Pentapetalae</taxon>
        <taxon>asterids</taxon>
        <taxon>campanulids</taxon>
        <taxon>Apiales</taxon>
        <taxon>Apiaceae</taxon>
        <taxon>Apioideae</taxon>
        <taxon>Scandiceae</taxon>
        <taxon>Daucinae</taxon>
        <taxon>Daucus</taxon>
        <taxon>Daucus sect. Daucus</taxon>
    </lineage>
</organism>
<dbReference type="GO" id="GO:0005507">
    <property type="term" value="F:copper ion binding"/>
    <property type="evidence" value="ECO:0007669"/>
    <property type="project" value="UniProtKB-ARBA"/>
</dbReference>
<dbReference type="SUPFAM" id="SSF48056">
    <property type="entry name" value="Di-copper centre-containing domain"/>
    <property type="match status" value="1"/>
</dbReference>
<keyword evidence="7" id="KW-0186">Copper</keyword>
<dbReference type="PROSITE" id="PS00498">
    <property type="entry name" value="TYROSINASE_2"/>
    <property type="match status" value="1"/>
</dbReference>
<evidence type="ECO:0000259" key="10">
    <source>
        <dbReference type="PROSITE" id="PS00497"/>
    </source>
</evidence>
<evidence type="ECO:0000256" key="9">
    <source>
        <dbReference type="SAM" id="MobiDB-lite"/>
    </source>
</evidence>
<feature type="domain" description="Tyrosinase copper-binding" evidence="11">
    <location>
        <begin position="360"/>
        <end position="371"/>
    </location>
</feature>
<keyword evidence="5" id="KW-0883">Thioether bond</keyword>
<dbReference type="InterPro" id="IPR050316">
    <property type="entry name" value="Tyrosinase/Hemocyanin"/>
</dbReference>
<evidence type="ECO:0000256" key="6">
    <source>
        <dbReference type="ARBA" id="ARBA00023002"/>
    </source>
</evidence>
<dbReference type="Pfam" id="PF12143">
    <property type="entry name" value="PPO1_KFDV"/>
    <property type="match status" value="1"/>
</dbReference>
<keyword evidence="6" id="KW-0560">Oxidoreductase</keyword>
<evidence type="ECO:0000256" key="4">
    <source>
        <dbReference type="ARBA" id="ARBA00022723"/>
    </source>
</evidence>
<dbReference type="InterPro" id="IPR002227">
    <property type="entry name" value="Tyrosinase_Cu-bd"/>
</dbReference>
<dbReference type="AlphaFoldDB" id="A0A166F114"/>
<evidence type="ECO:0000256" key="1">
    <source>
        <dbReference type="ARBA" id="ARBA00001973"/>
    </source>
</evidence>
<dbReference type="Pfam" id="PF12142">
    <property type="entry name" value="PPO1_DWL"/>
    <property type="match status" value="1"/>
</dbReference>
<comment type="caution">
    <text evidence="12">The sequence shown here is derived from an EMBL/GenBank/DDBJ whole genome shotgun (WGS) entry which is preliminary data.</text>
</comment>
<sequence>MASLSLPTSTTTATTAYSSPSSPFLAKPSQITVTKRSSQGLKFTCKAANGDKNSEDNSRKEQYNATRFDRRDLLIGLGGLYGATSLGSNPSAFASPIKAPDLAKCGEADLPAGAAHTNCCPPFSGTVLDYKLPVPPKTLRVRPAAHLADKAYEAKFKRALELMKALPDSDPRSFTQQANIHCAYCDGAYEQVGFPELDIQVHNSWLFFPFHRWYLYFFERILGSLIDDPTFAIPFWNWDAKEGMPMPSMYTDRSSPLYDQFRDAKHSTSGFMVDLDYNGRDENITKEQQLNQNLTIMYRQMVSGSKSASLFLGSPIRAGESEQGGGNFESTPHGPVHIWSGDRTQPNLENMGNFYSAGRDPMFYAHHSNCDRMWSVWKTLGGKRRDYTDKDWLDSEFVFYDEKAQLVRVKVGDCLDSKKLGYVYQDVPLAWTGSRPTPRLKRVLNKLKKSDVANAAEFPMVKDVFPIKLDKVVKVLVHRPKKNRSKKEKENEEEILVIEGIEVERDAFVKFDVFINDEDEAASAADKTEFAGSFVNVPHKHKHGKNIKTRLRLALTDLLEDLGAEDDDNVLVTLVPKPGKILKLLPVKYILRCRGVQKSWYYLVGSEMFISLQLNYQKIRNDHYPKYLFFENSYTDVLTLRYDDVQCEEYCRPKYPPGLTDKSAWRAVSYGLICVSTMIFEFHESTKEIYLWNPLVEKYKTLPDSPLLNIETRWNTLAFGFVPEINDYVVVHVVKPRLHLGRGEPDPHSVIIAVYSLNTNSWKKICHDKVFVRHINWFDVVFINGAAFWAGIKWDRRKIILCYDTKTEKLREISLPSYSPGDHIIHTIHQLGQSIAYFVWDKRYDYFDMWVLKFYSIDEFSWEKKMSIRPNKDIRVEVMGVRNNGEPILARSFNLITYNLDNHMAKNFVDSWDSWTPYPYYEEDFAPPFFIRPFVESLVLLNID</sequence>
<dbReference type="Gene3D" id="1.10.1280.10">
    <property type="entry name" value="Di-copper center containing domain from catechol oxidase"/>
    <property type="match status" value="1"/>
</dbReference>
<feature type="domain" description="Tyrosinase copper-binding" evidence="10">
    <location>
        <begin position="202"/>
        <end position="219"/>
    </location>
</feature>
<dbReference type="PROSITE" id="PS00497">
    <property type="entry name" value="TYROSINASE_1"/>
    <property type="match status" value="1"/>
</dbReference>
<gene>
    <name evidence="12" type="ORF">DCAR_008051</name>
</gene>
<dbReference type="FunFam" id="1.10.1280.10:FF:000007">
    <property type="entry name" value="Polyphenol oxidase, chloroplastic"/>
    <property type="match status" value="1"/>
</dbReference>
<dbReference type="STRING" id="79200.A0A166F114"/>
<feature type="region of interest" description="Disordered" evidence="9">
    <location>
        <begin position="1"/>
        <end position="22"/>
    </location>
</feature>
<keyword evidence="8" id="KW-1015">Disulfide bond</keyword>
<dbReference type="InterPro" id="IPR013187">
    <property type="entry name" value="F-box-assoc_dom_typ3"/>
</dbReference>
<dbReference type="InterPro" id="IPR017451">
    <property type="entry name" value="F-box-assoc_interact_dom"/>
</dbReference>